<dbReference type="InterPro" id="IPR010406">
    <property type="entry name" value="DUF1003"/>
</dbReference>
<proteinExistence type="predicted"/>
<protein>
    <submittedName>
        <fullName evidence="3">PROBABLE MEMBRANE PROTEIN</fullName>
    </submittedName>
</protein>
<reference evidence="3 4" key="1">
    <citation type="submission" date="2019-09" db="EMBL/GenBank/DDBJ databases">
        <authorList>
            <person name="Leyn A S."/>
        </authorList>
    </citation>
    <scope>NUCLEOTIDE SEQUENCE [LARGE SCALE GENOMIC DNA]</scope>
    <source>
        <strain evidence="3">AA231_1</strain>
    </source>
</reference>
<dbReference type="Proteomes" id="UP000399805">
    <property type="component" value="Unassembled WGS sequence"/>
</dbReference>
<organism evidence="3 4">
    <name type="scientific">Amycolatopsis camponoti</name>
    <dbReference type="NCBI Taxonomy" id="2606593"/>
    <lineage>
        <taxon>Bacteria</taxon>
        <taxon>Bacillati</taxon>
        <taxon>Actinomycetota</taxon>
        <taxon>Actinomycetes</taxon>
        <taxon>Pseudonocardiales</taxon>
        <taxon>Pseudonocardiaceae</taxon>
        <taxon>Amycolatopsis</taxon>
    </lineage>
</organism>
<keyword evidence="2" id="KW-0472">Membrane</keyword>
<dbReference type="RefSeq" id="WP_230862842.1">
    <property type="nucleotide sequence ID" value="NZ_CABVGP010000002.1"/>
</dbReference>
<gene>
    <name evidence="3" type="ORF">AA23TX_06821</name>
</gene>
<feature type="region of interest" description="Disordered" evidence="1">
    <location>
        <begin position="1"/>
        <end position="34"/>
    </location>
</feature>
<evidence type="ECO:0000256" key="2">
    <source>
        <dbReference type="SAM" id="Phobius"/>
    </source>
</evidence>
<accession>A0A6I8LXD2</accession>
<feature type="compositionally biased region" description="Basic residues" evidence="1">
    <location>
        <begin position="22"/>
        <end position="34"/>
    </location>
</feature>
<keyword evidence="2" id="KW-0812">Transmembrane</keyword>
<dbReference type="PANTHER" id="PTHR41386:SF1">
    <property type="entry name" value="MEMBRANE PROTEIN"/>
    <property type="match status" value="1"/>
</dbReference>
<keyword evidence="2" id="KW-1133">Transmembrane helix</keyword>
<name>A0A6I8LXD2_9PSEU</name>
<evidence type="ECO:0000313" key="4">
    <source>
        <dbReference type="Proteomes" id="UP000399805"/>
    </source>
</evidence>
<dbReference type="EMBL" id="CABVGP010000002">
    <property type="protein sequence ID" value="VVJ21805.1"/>
    <property type="molecule type" value="Genomic_DNA"/>
</dbReference>
<keyword evidence="4" id="KW-1185">Reference proteome</keyword>
<dbReference type="AlphaFoldDB" id="A0A6I8LXD2"/>
<evidence type="ECO:0000256" key="1">
    <source>
        <dbReference type="SAM" id="MobiDB-lite"/>
    </source>
</evidence>
<sequence length="177" mass="19819">MTEADTGPGTPRHNRNGPMNVRKGHKREFRSPANRHRYEHRTAGARIADRVTASFGSWPFIVGQSVIVLLWIGLNLVAWAGGWDPYPFILLNLVFSTQAAYAAPLLLLSQNRQAERDRIEAEHDFRVDQLALQYLFAWHRDAHGPDCDCVQKLGPAVDTVLARLADDVIAREATANP</sequence>
<feature type="transmembrane region" description="Helical" evidence="2">
    <location>
        <begin position="86"/>
        <end position="108"/>
    </location>
</feature>
<feature type="transmembrane region" description="Helical" evidence="2">
    <location>
        <begin position="60"/>
        <end position="80"/>
    </location>
</feature>
<evidence type="ECO:0000313" key="3">
    <source>
        <dbReference type="EMBL" id="VVJ21805.1"/>
    </source>
</evidence>
<dbReference type="Pfam" id="PF06210">
    <property type="entry name" value="DUF1003"/>
    <property type="match status" value="1"/>
</dbReference>
<dbReference type="PANTHER" id="PTHR41386">
    <property type="entry name" value="INTEGRAL MEMBRANE PROTEIN-RELATED"/>
    <property type="match status" value="1"/>
</dbReference>